<dbReference type="SUPFAM" id="SSF50447">
    <property type="entry name" value="Translation proteins"/>
    <property type="match status" value="1"/>
</dbReference>
<dbReference type="EMBL" id="LXWW01000025">
    <property type="protein sequence ID" value="OAO17545.1"/>
    <property type="molecule type" value="Genomic_DNA"/>
</dbReference>
<keyword evidence="3" id="KW-0648">Protein biosynthesis</keyword>
<dbReference type="CDD" id="cd01889">
    <property type="entry name" value="SelB_euk"/>
    <property type="match status" value="1"/>
</dbReference>
<protein>
    <recommendedName>
        <fullName evidence="1">Elongation factor Tu, chloroplastic</fullName>
    </recommendedName>
</protein>
<dbReference type="OrthoDB" id="2067at2759"/>
<dbReference type="GO" id="GO:0003924">
    <property type="term" value="F:GTPase activity"/>
    <property type="evidence" value="ECO:0007669"/>
    <property type="project" value="InterPro"/>
</dbReference>
<gene>
    <name evidence="3" type="ORF">AV274_0684</name>
</gene>
<dbReference type="InterPro" id="IPR049394">
    <property type="entry name" value="eEFSec_C"/>
</dbReference>
<proteinExistence type="predicted"/>
<dbReference type="PANTHER" id="PTHR43721">
    <property type="entry name" value="ELONGATION FACTOR TU-RELATED"/>
    <property type="match status" value="1"/>
</dbReference>
<organism evidence="3 4">
    <name type="scientific">Blastocystis sp. subtype 1 (strain ATCC 50177 / NandII)</name>
    <dbReference type="NCBI Taxonomy" id="478820"/>
    <lineage>
        <taxon>Eukaryota</taxon>
        <taxon>Sar</taxon>
        <taxon>Stramenopiles</taxon>
        <taxon>Bigyra</taxon>
        <taxon>Opalozoa</taxon>
        <taxon>Opalinata</taxon>
        <taxon>Blastocystidae</taxon>
        <taxon>Blastocystis</taxon>
    </lineage>
</organism>
<dbReference type="PROSITE" id="PS51722">
    <property type="entry name" value="G_TR_2"/>
    <property type="match status" value="1"/>
</dbReference>
<dbReference type="GO" id="GO:0005525">
    <property type="term" value="F:GTP binding"/>
    <property type="evidence" value="ECO:0007669"/>
    <property type="project" value="InterPro"/>
</dbReference>
<dbReference type="Pfam" id="PF21208">
    <property type="entry name" value="euk_SelB_III"/>
    <property type="match status" value="1"/>
</dbReference>
<dbReference type="Gene3D" id="2.40.30.10">
    <property type="entry name" value="Translation factors"/>
    <property type="match status" value="2"/>
</dbReference>
<dbReference type="GO" id="GO:0001514">
    <property type="term" value="P:selenocysteine incorporation"/>
    <property type="evidence" value="ECO:0007669"/>
    <property type="project" value="TreeGrafter"/>
</dbReference>
<dbReference type="STRING" id="478820.A0A196SKG1"/>
<dbReference type="InterPro" id="IPR050055">
    <property type="entry name" value="EF-Tu_GTPase"/>
</dbReference>
<dbReference type="InterPro" id="IPR049393">
    <property type="entry name" value="eEFSec_III"/>
</dbReference>
<dbReference type="CDD" id="cd03696">
    <property type="entry name" value="SelB_II"/>
    <property type="match status" value="1"/>
</dbReference>
<keyword evidence="3" id="KW-0251">Elongation factor</keyword>
<sequence>MSGKDINPSEVCNINVGVMGHVDSGKTSLVKALSVILSTASLDKNPQSRQRGITLDLGFSAFLSNMPSSIPDTSYKYIQYTLVDCPGHASLIRTILGGAQIIDMLLIVIDCMKGIQAQTAECMVIGEITTDKVILVLNKIDLIPEAERETRIPAIINNIKKVISKTRFKNAPIIPVSAQVGGGSIEDVNTSSIGMSTLTTTIQNMITLPNKDDPSPLYFVYDHLFTIAGKGCVMTGTVLAGALHVGDDVEFPGLHLTRKVKSIQMFHKNIDCVKKGDRAGVCVQAFDIKGERGEVCSIGSLAPIQNVIIRLKKIRFYKGEIQSGATFHISIGHHTIPAVITLFTDHTAQEKLNESRFGAGVFSEEVNSFDLDKSYEYTPAMTKPASPADRPVVWALLQLEHAVYAPLGSLLIGSQLNTAATDTACRIAFYAKAVQTLPAEKEALKALRVYKPKVREASVDRVVSEYEVIGTNLTEKGGSVAAFVGLHVVTKDGVQGTIDAPFGKTGKFKVSFRQEHHLSKNDALAIHFRRYIFDKEKKIHQE</sequence>
<dbReference type="InterPro" id="IPR027417">
    <property type="entry name" value="P-loop_NTPase"/>
</dbReference>
<dbReference type="Gene3D" id="3.40.50.300">
    <property type="entry name" value="P-loop containing nucleotide triphosphate hydrolases"/>
    <property type="match status" value="1"/>
</dbReference>
<dbReference type="GO" id="GO:0003746">
    <property type="term" value="F:translation elongation factor activity"/>
    <property type="evidence" value="ECO:0007669"/>
    <property type="project" value="UniProtKB-KW"/>
</dbReference>
<dbReference type="InterPro" id="IPR009000">
    <property type="entry name" value="Transl_B-barrel_sf"/>
</dbReference>
<dbReference type="Pfam" id="PF21131">
    <property type="entry name" value="eEFSec_4th"/>
    <property type="match status" value="1"/>
</dbReference>
<dbReference type="InterPro" id="IPR004161">
    <property type="entry name" value="EFTu-like_2"/>
</dbReference>
<dbReference type="Pfam" id="PF00009">
    <property type="entry name" value="GTP_EFTU"/>
    <property type="match status" value="1"/>
</dbReference>
<dbReference type="Pfam" id="PF03144">
    <property type="entry name" value="GTP_EFTU_D2"/>
    <property type="match status" value="1"/>
</dbReference>
<dbReference type="PANTHER" id="PTHR43721:SF11">
    <property type="entry name" value="SELENOCYSTEINE-SPECIFIC ELONGATION FACTOR"/>
    <property type="match status" value="1"/>
</dbReference>
<accession>A0A196SKG1</accession>
<dbReference type="InterPro" id="IPR000795">
    <property type="entry name" value="T_Tr_GTP-bd_dom"/>
</dbReference>
<feature type="domain" description="Tr-type G" evidence="2">
    <location>
        <begin position="11"/>
        <end position="211"/>
    </location>
</feature>
<comment type="caution">
    <text evidence="3">The sequence shown here is derived from an EMBL/GenBank/DDBJ whole genome shotgun (WGS) entry which is preliminary data.</text>
</comment>
<evidence type="ECO:0000313" key="3">
    <source>
        <dbReference type="EMBL" id="OAO17545.1"/>
    </source>
</evidence>
<keyword evidence="4" id="KW-1185">Reference proteome</keyword>
<evidence type="ECO:0000313" key="4">
    <source>
        <dbReference type="Proteomes" id="UP000078348"/>
    </source>
</evidence>
<dbReference type="Proteomes" id="UP000078348">
    <property type="component" value="Unassembled WGS sequence"/>
</dbReference>
<evidence type="ECO:0000256" key="1">
    <source>
        <dbReference type="ARBA" id="ARBA00021392"/>
    </source>
</evidence>
<dbReference type="AlphaFoldDB" id="A0A196SKG1"/>
<dbReference type="CDD" id="cd04094">
    <property type="entry name" value="eSelB_III"/>
    <property type="match status" value="1"/>
</dbReference>
<evidence type="ECO:0000259" key="2">
    <source>
        <dbReference type="PROSITE" id="PS51722"/>
    </source>
</evidence>
<reference evidence="3 4" key="1">
    <citation type="submission" date="2016-05" db="EMBL/GenBank/DDBJ databases">
        <title>Nuclear genome of Blastocystis sp. subtype 1 NandII.</title>
        <authorList>
            <person name="Gentekaki E."/>
            <person name="Curtis B."/>
            <person name="Stairs C."/>
            <person name="Eme L."/>
            <person name="Herman E."/>
            <person name="Klimes V."/>
            <person name="Arias M.C."/>
            <person name="Elias M."/>
            <person name="Hilliou F."/>
            <person name="Klute M."/>
            <person name="Malik S.-B."/>
            <person name="Pightling A."/>
            <person name="Rachubinski R."/>
            <person name="Salas D."/>
            <person name="Schlacht A."/>
            <person name="Suga H."/>
            <person name="Archibald J."/>
            <person name="Ball S.G."/>
            <person name="Clark G."/>
            <person name="Dacks J."/>
            <person name="Van Der Giezen M."/>
            <person name="Tsaousis A."/>
            <person name="Roger A."/>
        </authorList>
    </citation>
    <scope>NUCLEOTIDE SEQUENCE [LARGE SCALE GENOMIC DNA]</scope>
    <source>
        <strain evidence="4">ATCC 50177 / NandII</strain>
    </source>
</reference>
<dbReference type="PRINTS" id="PR00315">
    <property type="entry name" value="ELONGATNFCT"/>
</dbReference>
<dbReference type="SUPFAM" id="SSF52540">
    <property type="entry name" value="P-loop containing nucleoside triphosphate hydrolases"/>
    <property type="match status" value="1"/>
</dbReference>
<name>A0A196SKG1_BLAHN</name>